<accession>A0A2I0UES9</accession>
<organism evidence="1 2">
    <name type="scientific">Limosa lapponica baueri</name>
    <dbReference type="NCBI Taxonomy" id="1758121"/>
    <lineage>
        <taxon>Eukaryota</taxon>
        <taxon>Metazoa</taxon>
        <taxon>Chordata</taxon>
        <taxon>Craniata</taxon>
        <taxon>Vertebrata</taxon>
        <taxon>Euteleostomi</taxon>
        <taxon>Archelosauria</taxon>
        <taxon>Archosauria</taxon>
        <taxon>Dinosauria</taxon>
        <taxon>Saurischia</taxon>
        <taxon>Theropoda</taxon>
        <taxon>Coelurosauria</taxon>
        <taxon>Aves</taxon>
        <taxon>Neognathae</taxon>
        <taxon>Neoaves</taxon>
        <taxon>Charadriiformes</taxon>
        <taxon>Scolopacidae</taxon>
        <taxon>Limosa</taxon>
    </lineage>
</organism>
<reference evidence="2" key="1">
    <citation type="submission" date="2017-11" db="EMBL/GenBank/DDBJ databases">
        <authorList>
            <person name="Lima N.C."/>
            <person name="Parody-Merino A.M."/>
            <person name="Battley P.F."/>
            <person name="Fidler A.E."/>
            <person name="Prosdocimi F."/>
        </authorList>
    </citation>
    <scope>NUCLEOTIDE SEQUENCE [LARGE SCALE GENOMIC DNA]</scope>
</reference>
<dbReference type="EMBL" id="KZ505818">
    <property type="protein sequence ID" value="PKU44558.1"/>
    <property type="molecule type" value="Genomic_DNA"/>
</dbReference>
<gene>
    <name evidence="1" type="ORF">llap_5140</name>
</gene>
<name>A0A2I0UES9_LIMLA</name>
<reference evidence="2" key="2">
    <citation type="submission" date="2017-12" db="EMBL/GenBank/DDBJ databases">
        <title>Genome sequence of the Bar-tailed Godwit (Limosa lapponica baueri).</title>
        <authorList>
            <person name="Lima N.C.B."/>
            <person name="Parody-Merino A.M."/>
            <person name="Battley P.F."/>
            <person name="Fidler A.E."/>
            <person name="Prosdocimi F."/>
        </authorList>
    </citation>
    <scope>NUCLEOTIDE SEQUENCE [LARGE SCALE GENOMIC DNA]</scope>
</reference>
<evidence type="ECO:0000313" key="1">
    <source>
        <dbReference type="EMBL" id="PKU44558.1"/>
    </source>
</evidence>
<sequence>MISLFIFHKSWLAGFTWQWLGIVMADTKAQTIWGFITSSLEKLCAALSQWGLGPSYNPTQVLMVFPKRLLMASIEDKKRGDEEQWSDPVWPFLHISFIPFPLELQSQELTNRIPTWQFQLLFMRLFCRDEAAHINGAGGEENPSVGEAQPSSVGIKCPCLLQLAKSHGSAGFQRLGGPAFHIVTHLRSPLHECLANTPLQEIEGLNVA</sequence>
<dbReference type="AlphaFoldDB" id="A0A2I0UES9"/>
<proteinExistence type="predicted"/>
<evidence type="ECO:0000313" key="2">
    <source>
        <dbReference type="Proteomes" id="UP000233556"/>
    </source>
</evidence>
<keyword evidence="2" id="KW-1185">Reference proteome</keyword>
<protein>
    <submittedName>
        <fullName evidence="1">Uncharacterized protein</fullName>
    </submittedName>
</protein>
<dbReference type="Proteomes" id="UP000233556">
    <property type="component" value="Unassembled WGS sequence"/>
</dbReference>